<dbReference type="Proteomes" id="UP000218831">
    <property type="component" value="Unassembled WGS sequence"/>
</dbReference>
<evidence type="ECO:0000256" key="1">
    <source>
        <dbReference type="ARBA" id="ARBA00022527"/>
    </source>
</evidence>
<dbReference type="InterPro" id="IPR003594">
    <property type="entry name" value="HATPase_dom"/>
</dbReference>
<gene>
    <name evidence="3" type="ORF">CK503_11600</name>
</gene>
<keyword evidence="1" id="KW-0418">Kinase</keyword>
<dbReference type="GO" id="GO:0005524">
    <property type="term" value="F:ATP binding"/>
    <property type="evidence" value="ECO:0007669"/>
    <property type="project" value="UniProtKB-KW"/>
</dbReference>
<evidence type="ECO:0000313" key="4">
    <source>
        <dbReference type="Proteomes" id="UP000218831"/>
    </source>
</evidence>
<dbReference type="AlphaFoldDB" id="A0A2A2G950"/>
<dbReference type="Pfam" id="PF13581">
    <property type="entry name" value="HATPase_c_2"/>
    <property type="match status" value="1"/>
</dbReference>
<proteinExistence type="predicted"/>
<dbReference type="EMBL" id="NSKE01000008">
    <property type="protein sequence ID" value="PAU93375.1"/>
    <property type="molecule type" value="Genomic_DNA"/>
</dbReference>
<dbReference type="InterPro" id="IPR050267">
    <property type="entry name" value="Anti-sigma-factor_SerPK"/>
</dbReference>
<protein>
    <submittedName>
        <fullName evidence="3">ATP-binding protein</fullName>
    </submittedName>
</protein>
<comment type="caution">
    <text evidence="3">The sequence shown here is derived from an EMBL/GenBank/DDBJ whole genome shotgun (WGS) entry which is preliminary data.</text>
</comment>
<dbReference type="PANTHER" id="PTHR35526:SF3">
    <property type="entry name" value="ANTI-SIGMA-F FACTOR RSBW"/>
    <property type="match status" value="1"/>
</dbReference>
<dbReference type="PANTHER" id="PTHR35526">
    <property type="entry name" value="ANTI-SIGMA-F FACTOR RSBW-RELATED"/>
    <property type="match status" value="1"/>
</dbReference>
<dbReference type="CDD" id="cd16936">
    <property type="entry name" value="HATPase_RsbW-like"/>
    <property type="match status" value="1"/>
</dbReference>
<keyword evidence="3" id="KW-0547">Nucleotide-binding</keyword>
<keyword evidence="1" id="KW-0808">Transferase</keyword>
<keyword evidence="1" id="KW-0723">Serine/threonine-protein kinase</keyword>
<dbReference type="RefSeq" id="WP_095606986.1">
    <property type="nucleotide sequence ID" value="NZ_NSKE01000008.1"/>
</dbReference>
<dbReference type="OrthoDB" id="1467655at2"/>
<keyword evidence="4" id="KW-1185">Reference proteome</keyword>
<name>A0A2A2G950_9BACT</name>
<dbReference type="InterPro" id="IPR036890">
    <property type="entry name" value="HATPase_C_sf"/>
</dbReference>
<accession>A0A2A2G950</accession>
<keyword evidence="3" id="KW-0067">ATP-binding</keyword>
<evidence type="ECO:0000313" key="3">
    <source>
        <dbReference type="EMBL" id="PAU93375.1"/>
    </source>
</evidence>
<sequence>MSKPDTKKLVLNSSFDEMEERLGPYVEKLKQWTGVTEEDSSRIMLTLSEAVNNAIIHGNNENPDKKVVVLSTLDKENRVLTISVEDQGEGFDPEEIPDPLKEENLLNEGGRGVYLIKQYADDLQFSKGGSKATITFELGS</sequence>
<feature type="domain" description="Histidine kinase/HSP90-like ATPase" evidence="2">
    <location>
        <begin position="27"/>
        <end position="135"/>
    </location>
</feature>
<evidence type="ECO:0000259" key="2">
    <source>
        <dbReference type="Pfam" id="PF13581"/>
    </source>
</evidence>
<organism evidence="3 4">
    <name type="scientific">Fodinibius salipaludis</name>
    <dbReference type="NCBI Taxonomy" id="2032627"/>
    <lineage>
        <taxon>Bacteria</taxon>
        <taxon>Pseudomonadati</taxon>
        <taxon>Balneolota</taxon>
        <taxon>Balneolia</taxon>
        <taxon>Balneolales</taxon>
        <taxon>Balneolaceae</taxon>
        <taxon>Fodinibius</taxon>
    </lineage>
</organism>
<dbReference type="GO" id="GO:0004674">
    <property type="term" value="F:protein serine/threonine kinase activity"/>
    <property type="evidence" value="ECO:0007669"/>
    <property type="project" value="UniProtKB-KW"/>
</dbReference>
<dbReference type="Gene3D" id="3.30.565.10">
    <property type="entry name" value="Histidine kinase-like ATPase, C-terminal domain"/>
    <property type="match status" value="1"/>
</dbReference>
<reference evidence="3 4" key="1">
    <citation type="submission" date="2017-08" db="EMBL/GenBank/DDBJ databases">
        <title>Aliifodinibius alkalisoli sp. nov., isolated from saline alkaline soil.</title>
        <authorList>
            <person name="Liu D."/>
            <person name="Zhang G."/>
        </authorList>
    </citation>
    <scope>NUCLEOTIDE SEQUENCE [LARGE SCALE GENOMIC DNA]</scope>
    <source>
        <strain evidence="3 4">WN023</strain>
    </source>
</reference>
<dbReference type="SUPFAM" id="SSF55874">
    <property type="entry name" value="ATPase domain of HSP90 chaperone/DNA topoisomerase II/histidine kinase"/>
    <property type="match status" value="1"/>
</dbReference>